<gene>
    <name evidence="11" type="ORF">CICLE_v10007139mg</name>
</gene>
<evidence type="ECO:0000313" key="12">
    <source>
        <dbReference type="Proteomes" id="UP000030687"/>
    </source>
</evidence>
<keyword evidence="6" id="KW-0769">Symport</keyword>
<keyword evidence="8 9" id="KW-0472">Membrane</keyword>
<name>V4S3G4_CITCL</name>
<evidence type="ECO:0000256" key="6">
    <source>
        <dbReference type="ARBA" id="ARBA00022847"/>
    </source>
</evidence>
<feature type="transmembrane region" description="Helical" evidence="9">
    <location>
        <begin position="157"/>
        <end position="178"/>
    </location>
</feature>
<keyword evidence="7 9" id="KW-1133">Transmembrane helix</keyword>
<feature type="transmembrane region" description="Helical" evidence="9">
    <location>
        <begin position="281"/>
        <end position="303"/>
    </location>
</feature>
<dbReference type="InterPro" id="IPR005828">
    <property type="entry name" value="MFS_sugar_transport-like"/>
</dbReference>
<feature type="transmembrane region" description="Helical" evidence="9">
    <location>
        <begin position="81"/>
        <end position="101"/>
    </location>
</feature>
<keyword evidence="3" id="KW-0813">Transport</keyword>
<organism evidence="11 12">
    <name type="scientific">Citrus clementina</name>
    <name type="common">Clementine</name>
    <name type="synonym">Citrus deliciosa x Citrus sinensis</name>
    <dbReference type="NCBI Taxonomy" id="85681"/>
    <lineage>
        <taxon>Eukaryota</taxon>
        <taxon>Viridiplantae</taxon>
        <taxon>Streptophyta</taxon>
        <taxon>Embryophyta</taxon>
        <taxon>Tracheophyta</taxon>
        <taxon>Spermatophyta</taxon>
        <taxon>Magnoliopsida</taxon>
        <taxon>eudicotyledons</taxon>
        <taxon>Gunneridae</taxon>
        <taxon>Pentapetalae</taxon>
        <taxon>rosids</taxon>
        <taxon>malvids</taxon>
        <taxon>Sapindales</taxon>
        <taxon>Rutaceae</taxon>
        <taxon>Aurantioideae</taxon>
        <taxon>Citrus</taxon>
    </lineage>
</organism>
<evidence type="ECO:0000256" key="4">
    <source>
        <dbReference type="ARBA" id="ARBA00022597"/>
    </source>
</evidence>
<dbReference type="CDD" id="cd17361">
    <property type="entry name" value="MFS_STP"/>
    <property type="match status" value="1"/>
</dbReference>
<dbReference type="Proteomes" id="UP000030687">
    <property type="component" value="Unassembled WGS sequence"/>
</dbReference>
<feature type="transmembrane region" description="Helical" evidence="9">
    <location>
        <begin position="367"/>
        <end position="392"/>
    </location>
</feature>
<dbReference type="InterPro" id="IPR003663">
    <property type="entry name" value="Sugar/inositol_transpt"/>
</dbReference>
<dbReference type="InParanoid" id="V4S3G4"/>
<dbReference type="PANTHER" id="PTHR23500:SF30">
    <property type="entry name" value="SUGAR TRANSPORT PROTEIN 3"/>
    <property type="match status" value="1"/>
</dbReference>
<keyword evidence="4" id="KW-0762">Sugar transport</keyword>
<dbReference type="InterPro" id="IPR020846">
    <property type="entry name" value="MFS_dom"/>
</dbReference>
<dbReference type="PRINTS" id="PR00171">
    <property type="entry name" value="SUGRTRNSPORT"/>
</dbReference>
<accession>V4S3G4</accession>
<feature type="transmembrane region" description="Helical" evidence="9">
    <location>
        <begin position="310"/>
        <end position="328"/>
    </location>
</feature>
<feature type="transmembrane region" description="Helical" evidence="9">
    <location>
        <begin position="334"/>
        <end position="355"/>
    </location>
</feature>
<proteinExistence type="inferred from homology"/>
<dbReference type="AlphaFoldDB" id="V4S3G4"/>
<dbReference type="PANTHER" id="PTHR23500">
    <property type="entry name" value="SOLUTE CARRIER FAMILY 2, FACILITATED GLUCOSE TRANSPORTER"/>
    <property type="match status" value="1"/>
</dbReference>
<evidence type="ECO:0000313" key="11">
    <source>
        <dbReference type="EMBL" id="ESR34842.1"/>
    </source>
</evidence>
<dbReference type="Gene3D" id="1.20.1250.20">
    <property type="entry name" value="MFS general substrate transporter like domains"/>
    <property type="match status" value="2"/>
</dbReference>
<feature type="domain" description="Major facilitator superfamily (MFS) profile" evidence="10">
    <location>
        <begin position="26"/>
        <end position="421"/>
    </location>
</feature>
<dbReference type="InterPro" id="IPR036259">
    <property type="entry name" value="MFS_trans_sf"/>
</dbReference>
<dbReference type="Pfam" id="PF00083">
    <property type="entry name" value="Sugar_tr"/>
    <property type="match status" value="2"/>
</dbReference>
<keyword evidence="5 9" id="KW-0812">Transmembrane</keyword>
<reference evidence="11 12" key="1">
    <citation type="submission" date="2013-10" db="EMBL/GenBank/DDBJ databases">
        <authorList>
            <consortium name="International Citrus Genome Consortium"/>
            <person name="Jenkins J."/>
            <person name="Schmutz J."/>
            <person name="Prochnik S."/>
            <person name="Rokhsar D."/>
            <person name="Gmitter F."/>
            <person name="Ollitrault P."/>
            <person name="Machado M."/>
            <person name="Talon M."/>
            <person name="Wincker P."/>
            <person name="Jaillon O."/>
            <person name="Morgante M."/>
        </authorList>
    </citation>
    <scope>NUCLEOTIDE SEQUENCE</scope>
    <source>
        <strain evidence="12">cv. Clemenules</strain>
    </source>
</reference>
<dbReference type="STRING" id="85681.V4S3G4"/>
<evidence type="ECO:0000256" key="1">
    <source>
        <dbReference type="ARBA" id="ARBA00004141"/>
    </source>
</evidence>
<evidence type="ECO:0000259" key="10">
    <source>
        <dbReference type="PROSITE" id="PS50850"/>
    </source>
</evidence>
<sequence length="452" mass="49379">MAAGLAITSESGPYYNGNMTVFVVLSCIVAASGGLIFGYDIGISGGVTSMEPFLKKFFLEVYRKMKEDTKISNYCKFDSQLLAAFTSSLYIAGLIASLFASTVTRAFGRKASILVGGTTFLTSSAIGGAALDIYMLILGLNAPISLRNGTPKHIGGFNIGFQVCVATGILSANLLNYGTQKIKGGWGWRISLAMAVAPASILTIGLLFLPETPSSIIQRNNDYQKAEKIMQIVRGTADVQAELDDLIRQSSVSKNINHPFKKIIDRKYRPQTIKLSESTSLLMSALVTGGIGTVSTILPMILADKLGRKVLFLLGGIQILVSQVMIGSVMATQLVLICVYNAGFTFLWWPLGWLVPSEIFPLEIRSAGKSITVAVGLLFTSLVAQTVLAMLYHFKAGVFFFFGGWLIAMTTFVHFFLPETKNVPIEQMDKVWRVHWFWRKIVDDVRDVDAEK</sequence>
<feature type="transmembrane region" description="Helical" evidence="9">
    <location>
        <begin position="190"/>
        <end position="209"/>
    </location>
</feature>
<evidence type="ECO:0000256" key="8">
    <source>
        <dbReference type="ARBA" id="ARBA00023136"/>
    </source>
</evidence>
<feature type="transmembrane region" description="Helical" evidence="9">
    <location>
        <begin position="398"/>
        <end position="417"/>
    </location>
</feature>
<dbReference type="GO" id="GO:0015145">
    <property type="term" value="F:monosaccharide transmembrane transporter activity"/>
    <property type="evidence" value="ECO:0007669"/>
    <property type="project" value="InterPro"/>
</dbReference>
<dbReference type="eggNOG" id="KOG0254">
    <property type="taxonomic scope" value="Eukaryota"/>
</dbReference>
<evidence type="ECO:0000256" key="7">
    <source>
        <dbReference type="ARBA" id="ARBA00022989"/>
    </source>
</evidence>
<dbReference type="SUPFAM" id="SSF103473">
    <property type="entry name" value="MFS general substrate transporter"/>
    <property type="match status" value="1"/>
</dbReference>
<comment type="subcellular location">
    <subcellularLocation>
        <location evidence="1">Membrane</location>
        <topology evidence="1">Multi-pass membrane protein</topology>
    </subcellularLocation>
</comment>
<dbReference type="KEGG" id="cic:CICLE_v10007139mg"/>
<dbReference type="GO" id="GO:0015293">
    <property type="term" value="F:symporter activity"/>
    <property type="evidence" value="ECO:0007669"/>
    <property type="project" value="UniProtKB-KW"/>
</dbReference>
<feature type="transmembrane region" description="Helical" evidence="9">
    <location>
        <begin position="21"/>
        <end position="39"/>
    </location>
</feature>
<feature type="transmembrane region" description="Helical" evidence="9">
    <location>
        <begin position="113"/>
        <end position="137"/>
    </location>
</feature>
<dbReference type="Gramene" id="ESR34842">
    <property type="protein sequence ID" value="ESR34842"/>
    <property type="gene ID" value="CICLE_v10007139mg"/>
</dbReference>
<keyword evidence="12" id="KW-1185">Reference proteome</keyword>
<dbReference type="EMBL" id="KI537036">
    <property type="protein sequence ID" value="ESR34842.1"/>
    <property type="molecule type" value="Genomic_DNA"/>
</dbReference>
<dbReference type="InterPro" id="IPR044778">
    <property type="entry name" value="MFS_STP/MST-like_plant"/>
</dbReference>
<evidence type="ECO:0000256" key="5">
    <source>
        <dbReference type="ARBA" id="ARBA00022692"/>
    </source>
</evidence>
<evidence type="ECO:0000256" key="3">
    <source>
        <dbReference type="ARBA" id="ARBA00022448"/>
    </source>
</evidence>
<dbReference type="GO" id="GO:0016020">
    <property type="term" value="C:membrane"/>
    <property type="evidence" value="ECO:0007669"/>
    <property type="project" value="UniProtKB-SubCell"/>
</dbReference>
<protein>
    <recommendedName>
        <fullName evidence="10">Major facilitator superfamily (MFS) profile domain-containing protein</fullName>
    </recommendedName>
</protein>
<evidence type="ECO:0000256" key="2">
    <source>
        <dbReference type="ARBA" id="ARBA00010992"/>
    </source>
</evidence>
<evidence type="ECO:0000256" key="9">
    <source>
        <dbReference type="SAM" id="Phobius"/>
    </source>
</evidence>
<comment type="similarity">
    <text evidence="2">Belongs to the major facilitator superfamily. Sugar transporter (TC 2.A.1.1) family.</text>
</comment>
<dbReference type="InterPro" id="IPR045262">
    <property type="entry name" value="STP/PLT_plant"/>
</dbReference>
<dbReference type="PROSITE" id="PS50850">
    <property type="entry name" value="MFS"/>
    <property type="match status" value="1"/>
</dbReference>